<evidence type="ECO:0000256" key="2">
    <source>
        <dbReference type="ARBA" id="ARBA00022692"/>
    </source>
</evidence>
<gene>
    <name evidence="6" type="ORF">L201_005928</name>
</gene>
<feature type="transmembrane region" description="Helical" evidence="5">
    <location>
        <begin position="315"/>
        <end position="336"/>
    </location>
</feature>
<feature type="transmembrane region" description="Helical" evidence="5">
    <location>
        <begin position="494"/>
        <end position="514"/>
    </location>
</feature>
<feature type="transmembrane region" description="Helical" evidence="5">
    <location>
        <begin position="103"/>
        <end position="123"/>
    </location>
</feature>
<dbReference type="Pfam" id="PF07690">
    <property type="entry name" value="MFS_1"/>
    <property type="match status" value="1"/>
</dbReference>
<evidence type="ECO:0000256" key="5">
    <source>
        <dbReference type="SAM" id="Phobius"/>
    </source>
</evidence>
<dbReference type="InterPro" id="IPR049680">
    <property type="entry name" value="FLVCR1-2_SLC49-like"/>
</dbReference>
<sequence>MSDNHDNAPTVHPDLAIQTTSAIEEKNISASPVDSSPTIKKDIQYLSNEDLVIQSELPLLPLNGNFDRGNQQEENQLQNQNQNQNQNQSRNITIKTKLYKRRFIPLISLSLLNIIVSWCWLSFSSISKTSSQFFSVSENSINWLSTGFLFAFFIASPASLWSLNKLGIKKSLIIASGLLILGNWLRYLSSKLSSHSNSNTRFGILLLGQIVIGFSQPIILSSPTRLSNTWFNEKGRITATALATLCNPLGGALGQLLGPILAPEPSKIPDMILYVAIITTIICIPTLFIPSAPPLPPTTTPITNSKIDLRTLRTLFTNLSFHMVAWPFIVYVAAFNSTSSLLNQILEPYGLSEDQAGIDGAVLIVIGLLAAAIASPILDRFCTSNQKLKLIIIKGLVLIICFSYLAMIFIPLTKGLIGPAIISGFLGGSSFILLPLSLELLVDFTYPLINPEISSTVCWSLSQLFGGILLLIMSNLKGNKGWKSQPENTLYRSLVFQSVICFLVAPLPLCLGYWGTGRNKRISQQEESQYEGYIQNQDQAPAETQQRSPI</sequence>
<dbReference type="GO" id="GO:0022857">
    <property type="term" value="F:transmembrane transporter activity"/>
    <property type="evidence" value="ECO:0007669"/>
    <property type="project" value="InterPro"/>
</dbReference>
<keyword evidence="3 5" id="KW-1133">Transmembrane helix</keyword>
<feature type="transmembrane region" description="Helical" evidence="5">
    <location>
        <begin position="453"/>
        <end position="474"/>
    </location>
</feature>
<accession>A0AAX4K0T2</accession>
<feature type="transmembrane region" description="Helical" evidence="5">
    <location>
        <begin position="172"/>
        <end position="189"/>
    </location>
</feature>
<dbReference type="AlphaFoldDB" id="A0AAX4K0T2"/>
<protein>
    <recommendedName>
        <fullName evidence="8">Major facilitator superfamily (MFS) profile domain-containing protein</fullName>
    </recommendedName>
</protein>
<dbReference type="RefSeq" id="XP_066077752.1">
    <property type="nucleotide sequence ID" value="XM_066221655.1"/>
</dbReference>
<feature type="transmembrane region" description="Helical" evidence="5">
    <location>
        <begin position="390"/>
        <end position="410"/>
    </location>
</feature>
<dbReference type="SUPFAM" id="SSF103473">
    <property type="entry name" value="MFS general substrate transporter"/>
    <property type="match status" value="1"/>
</dbReference>
<dbReference type="PANTHER" id="PTHR10924">
    <property type="entry name" value="MAJOR FACILITATOR SUPERFAMILY PROTEIN-RELATED"/>
    <property type="match status" value="1"/>
</dbReference>
<dbReference type="Proteomes" id="UP001355207">
    <property type="component" value="Chromosome 8"/>
</dbReference>
<evidence type="ECO:0000313" key="7">
    <source>
        <dbReference type="Proteomes" id="UP001355207"/>
    </source>
</evidence>
<keyword evidence="7" id="KW-1185">Reference proteome</keyword>
<evidence type="ECO:0000313" key="6">
    <source>
        <dbReference type="EMBL" id="WWC90989.1"/>
    </source>
</evidence>
<comment type="subcellular location">
    <subcellularLocation>
        <location evidence="1">Membrane</location>
        <topology evidence="1">Multi-pass membrane protein</topology>
    </subcellularLocation>
</comment>
<dbReference type="InterPro" id="IPR011701">
    <property type="entry name" value="MFS"/>
</dbReference>
<evidence type="ECO:0000256" key="1">
    <source>
        <dbReference type="ARBA" id="ARBA00004141"/>
    </source>
</evidence>
<dbReference type="PANTHER" id="PTHR10924:SF6">
    <property type="entry name" value="SOLUTE CARRIER FAMILY 49 MEMBER A3"/>
    <property type="match status" value="1"/>
</dbReference>
<dbReference type="Gene3D" id="1.20.1250.20">
    <property type="entry name" value="MFS general substrate transporter like domains"/>
    <property type="match status" value="2"/>
</dbReference>
<keyword evidence="4 5" id="KW-0472">Membrane</keyword>
<feature type="transmembrane region" description="Helical" evidence="5">
    <location>
        <begin position="416"/>
        <end position="441"/>
    </location>
</feature>
<organism evidence="6 7">
    <name type="scientific">Kwoniella dendrophila CBS 6074</name>
    <dbReference type="NCBI Taxonomy" id="1295534"/>
    <lineage>
        <taxon>Eukaryota</taxon>
        <taxon>Fungi</taxon>
        <taxon>Dikarya</taxon>
        <taxon>Basidiomycota</taxon>
        <taxon>Agaricomycotina</taxon>
        <taxon>Tremellomycetes</taxon>
        <taxon>Tremellales</taxon>
        <taxon>Cryptococcaceae</taxon>
        <taxon>Kwoniella</taxon>
    </lineage>
</organism>
<evidence type="ECO:0008006" key="8">
    <source>
        <dbReference type="Google" id="ProtNLM"/>
    </source>
</evidence>
<dbReference type="InterPro" id="IPR036259">
    <property type="entry name" value="MFS_trans_sf"/>
</dbReference>
<evidence type="ECO:0000256" key="3">
    <source>
        <dbReference type="ARBA" id="ARBA00022989"/>
    </source>
</evidence>
<evidence type="ECO:0000256" key="4">
    <source>
        <dbReference type="ARBA" id="ARBA00023136"/>
    </source>
</evidence>
<dbReference type="GO" id="GO:0016020">
    <property type="term" value="C:membrane"/>
    <property type="evidence" value="ECO:0007669"/>
    <property type="project" value="UniProtKB-SubCell"/>
</dbReference>
<feature type="transmembrane region" description="Helical" evidence="5">
    <location>
        <begin position="272"/>
        <end position="295"/>
    </location>
</feature>
<dbReference type="GeneID" id="91096598"/>
<feature type="transmembrane region" description="Helical" evidence="5">
    <location>
        <begin position="356"/>
        <end position="378"/>
    </location>
</feature>
<name>A0AAX4K0T2_9TREE</name>
<dbReference type="EMBL" id="CP144105">
    <property type="protein sequence ID" value="WWC90989.1"/>
    <property type="molecule type" value="Genomic_DNA"/>
</dbReference>
<reference evidence="6 7" key="1">
    <citation type="submission" date="2024-01" db="EMBL/GenBank/DDBJ databases">
        <title>Comparative genomics of Cryptococcus and Kwoniella reveals pathogenesis evolution and contrasting modes of karyotype evolution via chromosome fusion or intercentromeric recombination.</title>
        <authorList>
            <person name="Coelho M.A."/>
            <person name="David-Palma M."/>
            <person name="Shea T."/>
            <person name="Bowers K."/>
            <person name="McGinley-Smith S."/>
            <person name="Mohammad A.W."/>
            <person name="Gnirke A."/>
            <person name="Yurkov A.M."/>
            <person name="Nowrousian M."/>
            <person name="Sun S."/>
            <person name="Cuomo C.A."/>
            <person name="Heitman J."/>
        </authorList>
    </citation>
    <scope>NUCLEOTIDE SEQUENCE [LARGE SCALE GENOMIC DNA]</scope>
    <source>
        <strain evidence="6 7">CBS 6074</strain>
    </source>
</reference>
<feature type="transmembrane region" description="Helical" evidence="5">
    <location>
        <begin position="143"/>
        <end position="163"/>
    </location>
</feature>
<keyword evidence="2 5" id="KW-0812">Transmembrane</keyword>
<feature type="transmembrane region" description="Helical" evidence="5">
    <location>
        <begin position="241"/>
        <end position="260"/>
    </location>
</feature>
<feature type="transmembrane region" description="Helical" evidence="5">
    <location>
        <begin position="201"/>
        <end position="220"/>
    </location>
</feature>
<proteinExistence type="predicted"/>